<dbReference type="CDD" id="cd04301">
    <property type="entry name" value="NAT_SF"/>
    <property type="match status" value="1"/>
</dbReference>
<dbReference type="Gene3D" id="3.40.630.30">
    <property type="match status" value="1"/>
</dbReference>
<feature type="domain" description="N-acetyltransferase" evidence="1">
    <location>
        <begin position="14"/>
        <end position="156"/>
    </location>
</feature>
<dbReference type="Pfam" id="PF00583">
    <property type="entry name" value="Acetyltransf_1"/>
    <property type="match status" value="1"/>
</dbReference>
<evidence type="ECO:0000259" key="1">
    <source>
        <dbReference type="PROSITE" id="PS51186"/>
    </source>
</evidence>
<dbReference type="EMBL" id="CP009416">
    <property type="protein sequence ID" value="AJD92870.1"/>
    <property type="molecule type" value="Genomic_DNA"/>
</dbReference>
<gene>
    <name evidence="2" type="ORF">JMA_35530</name>
</gene>
<dbReference type="KEGG" id="jeo:JMA_35530"/>
<dbReference type="STRING" id="1508404.JMA_35530"/>
<dbReference type="InterPro" id="IPR016181">
    <property type="entry name" value="Acyl_CoA_acyltransferase"/>
</dbReference>
<proteinExistence type="predicted"/>
<dbReference type="PROSITE" id="PS51186">
    <property type="entry name" value="GNAT"/>
    <property type="match status" value="1"/>
</dbReference>
<protein>
    <submittedName>
        <fullName evidence="2">Acetyltransferase</fullName>
    </submittedName>
</protein>
<keyword evidence="2" id="KW-0808">Transferase</keyword>
<dbReference type="SUPFAM" id="SSF55729">
    <property type="entry name" value="Acyl-CoA N-acyltransferases (Nat)"/>
    <property type="match status" value="1"/>
</dbReference>
<reference evidence="2 3" key="1">
    <citation type="submission" date="2014-08" db="EMBL/GenBank/DDBJ databases">
        <title>Complete genome of a marine bacteria Jeotgalibacillus malaysiensis.</title>
        <authorList>
            <person name="Yaakop A.S."/>
            <person name="Chan K.-G."/>
            <person name="Goh K.M."/>
        </authorList>
    </citation>
    <scope>NUCLEOTIDE SEQUENCE [LARGE SCALE GENOMIC DNA]</scope>
    <source>
        <strain evidence="2 3">D5</strain>
    </source>
</reference>
<name>A0A0B5ARJ4_9BACL</name>
<evidence type="ECO:0000313" key="2">
    <source>
        <dbReference type="EMBL" id="AJD92870.1"/>
    </source>
</evidence>
<dbReference type="BioCyc" id="JESP1508404:G14D9-12834-MONOMER"/>
<keyword evidence="3" id="KW-1185">Reference proteome</keyword>
<organism evidence="2 3">
    <name type="scientific">Jeotgalibacillus malaysiensis</name>
    <dbReference type="NCBI Taxonomy" id="1508404"/>
    <lineage>
        <taxon>Bacteria</taxon>
        <taxon>Bacillati</taxon>
        <taxon>Bacillota</taxon>
        <taxon>Bacilli</taxon>
        <taxon>Bacillales</taxon>
        <taxon>Caryophanaceae</taxon>
        <taxon>Jeotgalibacillus</taxon>
    </lineage>
</organism>
<dbReference type="HOGENOM" id="CLU_096795_2_1_9"/>
<accession>A0A0B5ARJ4</accession>
<sequence length="156" mass="18008">MEIELVKAVEADAEEILHAQVESFSELLKRYQDTDTNPANETVDRVLARINRPDGALYKVMMDGRLAGAICIYWKEEGHFWISPMFIRPSFQSRGIAQQVIFQVEKLYPVAVSWELATILEEEKNCYLYEKAGYLKTGVSKRLNDYATLVYYKKSV</sequence>
<dbReference type="InterPro" id="IPR000182">
    <property type="entry name" value="GNAT_dom"/>
</dbReference>
<dbReference type="Proteomes" id="UP000031449">
    <property type="component" value="Chromosome"/>
</dbReference>
<dbReference type="GO" id="GO:0016747">
    <property type="term" value="F:acyltransferase activity, transferring groups other than amino-acyl groups"/>
    <property type="evidence" value="ECO:0007669"/>
    <property type="project" value="InterPro"/>
</dbReference>
<dbReference type="AlphaFoldDB" id="A0A0B5ARJ4"/>
<dbReference type="OrthoDB" id="9786032at2"/>
<evidence type="ECO:0000313" key="3">
    <source>
        <dbReference type="Proteomes" id="UP000031449"/>
    </source>
</evidence>